<dbReference type="GO" id="GO:0005576">
    <property type="term" value="C:extracellular region"/>
    <property type="evidence" value="ECO:0007669"/>
    <property type="project" value="TreeGrafter"/>
</dbReference>
<sequence>MPGRQGRWRSWMICAVLVLGLVDLADEAVAKQQVPRSLGPSSATIVTAEQSHPPGTIVVRSDKRTLDLVLSRDRALRYRIGVGRDGFRWNGVVKVGKKAEWPDWRPPAEMKARVPGLPELVPAGPFNPMGARGIYLYRGNADTLYRIHGTNEQSTVGEFASSGCFRMSNTDVIDLYKRVKVGATVVVK</sequence>
<keyword evidence="8 9" id="KW-0961">Cell wall biogenesis/degradation</keyword>
<dbReference type="GO" id="GO:0008360">
    <property type="term" value="P:regulation of cell shape"/>
    <property type="evidence" value="ECO:0007669"/>
    <property type="project" value="UniProtKB-UniRule"/>
</dbReference>
<evidence type="ECO:0000313" key="11">
    <source>
        <dbReference type="EMBL" id="MQX08099.1"/>
    </source>
</evidence>
<evidence type="ECO:0000256" key="4">
    <source>
        <dbReference type="ARBA" id="ARBA00022679"/>
    </source>
</evidence>
<comment type="similarity">
    <text evidence="2">Belongs to the YkuD family.</text>
</comment>
<dbReference type="EMBL" id="WISZ01000066">
    <property type="protein sequence ID" value="MQX08099.1"/>
    <property type="molecule type" value="Genomic_DNA"/>
</dbReference>
<dbReference type="Gene3D" id="2.40.440.10">
    <property type="entry name" value="L,D-transpeptidase catalytic domain-like"/>
    <property type="match status" value="1"/>
</dbReference>
<evidence type="ECO:0000256" key="1">
    <source>
        <dbReference type="ARBA" id="ARBA00004752"/>
    </source>
</evidence>
<comment type="pathway">
    <text evidence="1 9">Cell wall biogenesis; peptidoglycan biosynthesis.</text>
</comment>
<dbReference type="InterPro" id="IPR050979">
    <property type="entry name" value="LD-transpeptidase"/>
</dbReference>
<evidence type="ECO:0000256" key="6">
    <source>
        <dbReference type="ARBA" id="ARBA00022960"/>
    </source>
</evidence>
<dbReference type="Proteomes" id="UP000466694">
    <property type="component" value="Unassembled WGS sequence"/>
</dbReference>
<keyword evidence="7 9" id="KW-0573">Peptidoglycan synthesis</keyword>
<reference evidence="11 12" key="1">
    <citation type="journal article" date="2013" name="Genome Biol.">
        <title>Comparative genomics of the core and accessory genomes of 48 Sinorhizobium strains comprising five genospecies.</title>
        <authorList>
            <person name="Sugawara M."/>
            <person name="Epstein B."/>
            <person name="Badgley B.D."/>
            <person name="Unno T."/>
            <person name="Xu L."/>
            <person name="Reese J."/>
            <person name="Gyaneshwar P."/>
            <person name="Denny R."/>
            <person name="Mudge J."/>
            <person name="Bharti A.K."/>
            <person name="Farmer A.D."/>
            <person name="May G.D."/>
            <person name="Woodward J.E."/>
            <person name="Medigue C."/>
            <person name="Vallenet D."/>
            <person name="Lajus A."/>
            <person name="Rouy Z."/>
            <person name="Martinez-Vaz B."/>
            <person name="Tiffin P."/>
            <person name="Young N.D."/>
            <person name="Sadowsky M.J."/>
        </authorList>
    </citation>
    <scope>NUCLEOTIDE SEQUENCE [LARGE SCALE GENOMIC DNA]</scope>
    <source>
        <strain evidence="11 12">USDA205</strain>
    </source>
</reference>
<dbReference type="PANTHER" id="PTHR30582:SF24">
    <property type="entry name" value="L,D-TRANSPEPTIDASE ERFK_SRFK-RELATED"/>
    <property type="match status" value="1"/>
</dbReference>
<dbReference type="AlphaFoldDB" id="A0A844A4R2"/>
<dbReference type="GO" id="GO:0018104">
    <property type="term" value="P:peptidoglycan-protein cross-linking"/>
    <property type="evidence" value="ECO:0007669"/>
    <property type="project" value="TreeGrafter"/>
</dbReference>
<evidence type="ECO:0000313" key="12">
    <source>
        <dbReference type="Proteomes" id="UP000466694"/>
    </source>
</evidence>
<dbReference type="InterPro" id="IPR038063">
    <property type="entry name" value="Transpep_catalytic_dom"/>
</dbReference>
<evidence type="ECO:0000256" key="8">
    <source>
        <dbReference type="ARBA" id="ARBA00023316"/>
    </source>
</evidence>
<comment type="caution">
    <text evidence="11">The sequence shown here is derived from an EMBL/GenBank/DDBJ whole genome shotgun (WGS) entry which is preliminary data.</text>
</comment>
<evidence type="ECO:0000256" key="5">
    <source>
        <dbReference type="ARBA" id="ARBA00022801"/>
    </source>
</evidence>
<dbReference type="GO" id="GO:0071555">
    <property type="term" value="P:cell wall organization"/>
    <property type="evidence" value="ECO:0007669"/>
    <property type="project" value="UniProtKB-UniRule"/>
</dbReference>
<dbReference type="PROSITE" id="PS52029">
    <property type="entry name" value="LD_TPASE"/>
    <property type="match status" value="1"/>
</dbReference>
<keyword evidence="3" id="KW-0328">Glycosyltransferase</keyword>
<keyword evidence="6 9" id="KW-0133">Cell shape</keyword>
<evidence type="ECO:0000256" key="7">
    <source>
        <dbReference type="ARBA" id="ARBA00022984"/>
    </source>
</evidence>
<dbReference type="Pfam" id="PF03734">
    <property type="entry name" value="YkuD"/>
    <property type="match status" value="1"/>
</dbReference>
<gene>
    <name evidence="11" type="ORF">GHK48_07175</name>
</gene>
<evidence type="ECO:0000256" key="3">
    <source>
        <dbReference type="ARBA" id="ARBA00022676"/>
    </source>
</evidence>
<dbReference type="CDD" id="cd16913">
    <property type="entry name" value="YkuD_like"/>
    <property type="match status" value="1"/>
</dbReference>
<dbReference type="GO" id="GO:0071972">
    <property type="term" value="F:peptidoglycan L,D-transpeptidase activity"/>
    <property type="evidence" value="ECO:0007669"/>
    <property type="project" value="TreeGrafter"/>
</dbReference>
<feature type="domain" description="L,D-TPase catalytic" evidence="10">
    <location>
        <begin position="55"/>
        <end position="188"/>
    </location>
</feature>
<dbReference type="PANTHER" id="PTHR30582">
    <property type="entry name" value="L,D-TRANSPEPTIDASE"/>
    <property type="match status" value="1"/>
</dbReference>
<evidence type="ECO:0000259" key="10">
    <source>
        <dbReference type="PROSITE" id="PS52029"/>
    </source>
</evidence>
<name>A0A844A4R2_RHIFR</name>
<dbReference type="FunFam" id="2.40.440.10:FF:000002">
    <property type="entry name" value="L,D-transpeptidase ErfK/SrfK"/>
    <property type="match status" value="1"/>
</dbReference>
<dbReference type="UniPathway" id="UPA00219"/>
<organism evidence="11 12">
    <name type="scientific">Rhizobium fredii</name>
    <name type="common">Sinorhizobium fredii</name>
    <dbReference type="NCBI Taxonomy" id="380"/>
    <lineage>
        <taxon>Bacteria</taxon>
        <taxon>Pseudomonadati</taxon>
        <taxon>Pseudomonadota</taxon>
        <taxon>Alphaproteobacteria</taxon>
        <taxon>Hyphomicrobiales</taxon>
        <taxon>Rhizobiaceae</taxon>
        <taxon>Sinorhizobium/Ensifer group</taxon>
        <taxon>Sinorhizobium</taxon>
    </lineage>
</organism>
<keyword evidence="4" id="KW-0808">Transferase</keyword>
<dbReference type="RefSeq" id="WP_095689806.1">
    <property type="nucleotide sequence ID" value="NZ_BJNI01000007.1"/>
</dbReference>
<accession>A0A844A4R2</accession>
<feature type="active site" description="Nucleophile" evidence="9">
    <location>
        <position position="164"/>
    </location>
</feature>
<dbReference type="GO" id="GO:0016757">
    <property type="term" value="F:glycosyltransferase activity"/>
    <property type="evidence" value="ECO:0007669"/>
    <property type="project" value="UniProtKB-KW"/>
</dbReference>
<protein>
    <submittedName>
        <fullName evidence="11">L,D-transpeptidase family protein</fullName>
    </submittedName>
</protein>
<dbReference type="SUPFAM" id="SSF141523">
    <property type="entry name" value="L,D-transpeptidase catalytic domain-like"/>
    <property type="match status" value="1"/>
</dbReference>
<proteinExistence type="inferred from homology"/>
<feature type="active site" description="Proton donor/acceptor" evidence="9">
    <location>
        <position position="148"/>
    </location>
</feature>
<dbReference type="InterPro" id="IPR005490">
    <property type="entry name" value="LD_TPept_cat_dom"/>
</dbReference>
<keyword evidence="5" id="KW-0378">Hydrolase</keyword>
<evidence type="ECO:0000256" key="9">
    <source>
        <dbReference type="PROSITE-ProRule" id="PRU01373"/>
    </source>
</evidence>
<evidence type="ECO:0000256" key="2">
    <source>
        <dbReference type="ARBA" id="ARBA00005992"/>
    </source>
</evidence>